<sequence>MLIQINHAGRQVPRHVMHKYKVRPIGPTTKGIKGGMGLFGRPECVYDMPGAIDSIIDQFAGAASLAVSSGFQGVQIHMAHGYLLSSILADDTRPLQARTDLVCRVVAAVRRAVGPSAVVAVKVNASDFTDPSDCVHVCTGMQAEGLDLIEVSGGTYEKVEFMVEADGDPSSAPTPCPFLPVASRVAAAVDIPVCVTGGLVRCRQDLDTTLAAGATLVGAARPFTRLSPTQLAEREREREGGKEGYDAIPLSALLDMGARERASGGIPLPRPVLSMMRRLTRIFPLLLPGPTAVYYAERIRAEAWGAEGGPDAADAVFDRVGGWIGWFARTVFSYMGIGRGRWMVE</sequence>
<dbReference type="GO" id="GO:0016491">
    <property type="term" value="F:oxidoreductase activity"/>
    <property type="evidence" value="ECO:0007669"/>
    <property type="project" value="UniProtKB-KW"/>
</dbReference>
<evidence type="ECO:0000259" key="3">
    <source>
        <dbReference type="Pfam" id="PF00724"/>
    </source>
</evidence>
<comment type="caution">
    <text evidence="4">The sequence shown here is derived from an EMBL/GenBank/DDBJ whole genome shotgun (WGS) entry which is preliminary data.</text>
</comment>
<dbReference type="Proteomes" id="UP000265618">
    <property type="component" value="Unassembled WGS sequence"/>
</dbReference>
<dbReference type="Pfam" id="PF00724">
    <property type="entry name" value="Oxidored_FMN"/>
    <property type="match status" value="1"/>
</dbReference>
<dbReference type="InterPro" id="IPR013785">
    <property type="entry name" value="Aldolase_TIM"/>
</dbReference>
<keyword evidence="2" id="KW-0560">Oxidoreductase</keyword>
<evidence type="ECO:0000256" key="2">
    <source>
        <dbReference type="ARBA" id="ARBA00023002"/>
    </source>
</evidence>
<dbReference type="InterPro" id="IPR051799">
    <property type="entry name" value="NADH_flavin_oxidoreductase"/>
</dbReference>
<evidence type="ECO:0000313" key="4">
    <source>
        <dbReference type="EMBL" id="GIQ85746.1"/>
    </source>
</evidence>
<evidence type="ECO:0000256" key="1">
    <source>
        <dbReference type="ARBA" id="ARBA00022630"/>
    </source>
</evidence>
<protein>
    <recommendedName>
        <fullName evidence="3">NADH:flavin oxidoreductase/NADH oxidase N-terminal domain-containing protein</fullName>
    </recommendedName>
</protein>
<keyword evidence="5" id="KW-1185">Reference proteome</keyword>
<name>A0A9K3D0B0_9EUKA</name>
<keyword evidence="1" id="KW-0285">Flavoprotein</keyword>
<feature type="domain" description="NADH:flavin oxidoreductase/NADH oxidase N-terminal" evidence="3">
    <location>
        <begin position="3"/>
        <end position="224"/>
    </location>
</feature>
<gene>
    <name evidence="4" type="ORF">KIPB_007468</name>
</gene>
<dbReference type="GO" id="GO:0010181">
    <property type="term" value="F:FMN binding"/>
    <property type="evidence" value="ECO:0007669"/>
    <property type="project" value="InterPro"/>
</dbReference>
<dbReference type="EMBL" id="BDIP01002112">
    <property type="protein sequence ID" value="GIQ85746.1"/>
    <property type="molecule type" value="Genomic_DNA"/>
</dbReference>
<dbReference type="PANTHER" id="PTHR43656:SF2">
    <property type="entry name" value="BINDING OXIDOREDUCTASE, PUTATIVE (AFU_ORTHOLOGUE AFUA_2G08260)-RELATED"/>
    <property type="match status" value="1"/>
</dbReference>
<dbReference type="OrthoDB" id="1663137at2759"/>
<dbReference type="SUPFAM" id="SSF51395">
    <property type="entry name" value="FMN-linked oxidoreductases"/>
    <property type="match status" value="1"/>
</dbReference>
<dbReference type="Gene3D" id="3.20.20.70">
    <property type="entry name" value="Aldolase class I"/>
    <property type="match status" value="1"/>
</dbReference>
<reference evidence="4 5" key="1">
    <citation type="journal article" date="2018" name="PLoS ONE">
        <title>The draft genome of Kipferlia bialata reveals reductive genome evolution in fornicate parasites.</title>
        <authorList>
            <person name="Tanifuji G."/>
            <person name="Takabayashi S."/>
            <person name="Kume K."/>
            <person name="Takagi M."/>
            <person name="Nakayama T."/>
            <person name="Kamikawa R."/>
            <person name="Inagaki Y."/>
            <person name="Hashimoto T."/>
        </authorList>
    </citation>
    <scope>NUCLEOTIDE SEQUENCE [LARGE SCALE GENOMIC DNA]</scope>
    <source>
        <strain evidence="4">NY0173</strain>
    </source>
</reference>
<proteinExistence type="predicted"/>
<dbReference type="PANTHER" id="PTHR43656">
    <property type="entry name" value="BINDING OXIDOREDUCTASE, PUTATIVE (AFU_ORTHOLOGUE AFUA_2G08260)-RELATED"/>
    <property type="match status" value="1"/>
</dbReference>
<organism evidence="4 5">
    <name type="scientific">Kipferlia bialata</name>
    <dbReference type="NCBI Taxonomy" id="797122"/>
    <lineage>
        <taxon>Eukaryota</taxon>
        <taxon>Metamonada</taxon>
        <taxon>Carpediemonas-like organisms</taxon>
        <taxon>Kipferlia</taxon>
    </lineage>
</organism>
<dbReference type="AlphaFoldDB" id="A0A9K3D0B0"/>
<accession>A0A9K3D0B0</accession>
<evidence type="ECO:0000313" key="5">
    <source>
        <dbReference type="Proteomes" id="UP000265618"/>
    </source>
</evidence>
<dbReference type="InterPro" id="IPR001155">
    <property type="entry name" value="OxRdtase_FMN_N"/>
</dbReference>